<dbReference type="InterPro" id="IPR050639">
    <property type="entry name" value="SSR_resolvase"/>
</dbReference>
<dbReference type="STRING" id="442899.SAMN05720591_12132"/>
<dbReference type="Pfam" id="PF07508">
    <property type="entry name" value="Recombinase"/>
    <property type="match status" value="1"/>
</dbReference>
<organism evidence="2 3">
    <name type="scientific">Halolactibacillus alkaliphilus</name>
    <dbReference type="NCBI Taxonomy" id="442899"/>
    <lineage>
        <taxon>Bacteria</taxon>
        <taxon>Bacillati</taxon>
        <taxon>Bacillota</taxon>
        <taxon>Bacilli</taxon>
        <taxon>Bacillales</taxon>
        <taxon>Bacillaceae</taxon>
        <taxon>Halolactibacillus</taxon>
    </lineage>
</organism>
<evidence type="ECO:0000313" key="3">
    <source>
        <dbReference type="Proteomes" id="UP000321400"/>
    </source>
</evidence>
<dbReference type="InterPro" id="IPR038109">
    <property type="entry name" value="DNA_bind_recomb_sf"/>
</dbReference>
<dbReference type="PANTHER" id="PTHR30461">
    <property type="entry name" value="DNA-INVERTASE FROM LAMBDOID PROPHAGE"/>
    <property type="match status" value="1"/>
</dbReference>
<reference evidence="2 3" key="1">
    <citation type="submission" date="2019-07" db="EMBL/GenBank/DDBJ databases">
        <title>Whole genome shotgun sequence of Halolactibacillus alkaliphilus NBRC 103919.</title>
        <authorList>
            <person name="Hosoyama A."/>
            <person name="Uohara A."/>
            <person name="Ohji S."/>
            <person name="Ichikawa N."/>
        </authorList>
    </citation>
    <scope>NUCLEOTIDE SEQUENCE [LARGE SCALE GENOMIC DNA]</scope>
    <source>
        <strain evidence="2 3">NBRC 103919</strain>
    </source>
</reference>
<feature type="domain" description="Recombinase" evidence="1">
    <location>
        <begin position="41"/>
        <end position="167"/>
    </location>
</feature>
<accession>A0A511X2N4</accession>
<dbReference type="RefSeq" id="WP_229675545.1">
    <property type="nucleotide sequence ID" value="NZ_BJYE01000020.1"/>
</dbReference>
<dbReference type="GO" id="GO:0000150">
    <property type="term" value="F:DNA strand exchange activity"/>
    <property type="evidence" value="ECO:0007669"/>
    <property type="project" value="InterPro"/>
</dbReference>
<dbReference type="PROSITE" id="PS51737">
    <property type="entry name" value="RECOMBINASE_DNA_BIND"/>
    <property type="match status" value="1"/>
</dbReference>
<dbReference type="Pfam" id="PF13408">
    <property type="entry name" value="Zn_ribbon_recom"/>
    <property type="match status" value="1"/>
</dbReference>
<dbReference type="PANTHER" id="PTHR30461:SF23">
    <property type="entry name" value="DNA RECOMBINASE-RELATED"/>
    <property type="match status" value="1"/>
</dbReference>
<gene>
    <name evidence="2" type="ORF">HAL01_16620</name>
</gene>
<protein>
    <recommendedName>
        <fullName evidence="1">Recombinase domain-containing protein</fullName>
    </recommendedName>
</protein>
<dbReference type="AlphaFoldDB" id="A0A511X2N4"/>
<dbReference type="Gene3D" id="3.90.1750.20">
    <property type="entry name" value="Putative Large Serine Recombinase, Chain B, Domain 2"/>
    <property type="match status" value="1"/>
</dbReference>
<name>A0A511X2N4_9BACI</name>
<comment type="caution">
    <text evidence="2">The sequence shown here is derived from an EMBL/GenBank/DDBJ whole genome shotgun (WGS) entry which is preliminary data.</text>
</comment>
<dbReference type="EMBL" id="BJYE01000020">
    <property type="protein sequence ID" value="GEN57198.1"/>
    <property type="molecule type" value="Genomic_DNA"/>
</dbReference>
<sequence>MLLTILSSLAQDESRSISENSTWGIRRRFENGQFKMSTKRFLGYDTDEKGKLVINREQAKIVERIYDEYLSGKTVDHIKRTLEKEEVKNWNGKTKWQATTIQSMLQNEKYKGDAILQKSYTVDFLTKKRAKNEGHIQQYHIEENHEAIIDPLIWEAVQLEYERRSNYIEEHGTNSYSHRPETNPFAGKVVCGTCNQAFTRKGWKSKNSYRKVWQCQERYKVKGVQGCTNRHIDEAILIDAFILSWNALLDNREELKRRWETTAEFGNPLEQYRAVQFADITEDPKHIKEVDTDFILRTLDHIKVYETGKIIIRFMDATEMECNGE</sequence>
<proteinExistence type="predicted"/>
<dbReference type="Proteomes" id="UP000321400">
    <property type="component" value="Unassembled WGS sequence"/>
</dbReference>
<evidence type="ECO:0000259" key="1">
    <source>
        <dbReference type="PROSITE" id="PS51737"/>
    </source>
</evidence>
<keyword evidence="3" id="KW-1185">Reference proteome</keyword>
<dbReference type="InterPro" id="IPR025827">
    <property type="entry name" value="Zn_ribbon_recom_dom"/>
</dbReference>
<evidence type="ECO:0000313" key="2">
    <source>
        <dbReference type="EMBL" id="GEN57198.1"/>
    </source>
</evidence>
<dbReference type="InterPro" id="IPR011109">
    <property type="entry name" value="DNA_bind_recombinase_dom"/>
</dbReference>
<dbReference type="GO" id="GO:0003677">
    <property type="term" value="F:DNA binding"/>
    <property type="evidence" value="ECO:0007669"/>
    <property type="project" value="InterPro"/>
</dbReference>